<dbReference type="SUPFAM" id="SSF55874">
    <property type="entry name" value="ATPase domain of HSP90 chaperone/DNA topoisomerase II/histidine kinase"/>
    <property type="match status" value="1"/>
</dbReference>
<dbReference type="EC" id="2.7.13.3" evidence="2"/>
<evidence type="ECO:0000313" key="6">
    <source>
        <dbReference type="EMBL" id="NDW21144.1"/>
    </source>
</evidence>
<evidence type="ECO:0000256" key="1">
    <source>
        <dbReference type="ARBA" id="ARBA00000085"/>
    </source>
</evidence>
<dbReference type="InterPro" id="IPR004358">
    <property type="entry name" value="Sig_transdc_His_kin-like_C"/>
</dbReference>
<dbReference type="SUPFAM" id="SSF47384">
    <property type="entry name" value="Homodimeric domain of signal transducing histidine kinase"/>
    <property type="match status" value="1"/>
</dbReference>
<dbReference type="PANTHER" id="PTHR43065">
    <property type="entry name" value="SENSOR HISTIDINE KINASE"/>
    <property type="match status" value="1"/>
</dbReference>
<dbReference type="AlphaFoldDB" id="A0A6L9MSH5"/>
<comment type="catalytic activity">
    <reaction evidence="1">
        <text>ATP + protein L-histidine = ADP + protein N-phospho-L-histidine.</text>
        <dbReference type="EC" id="2.7.13.3"/>
    </reaction>
</comment>
<protein>
    <recommendedName>
        <fullName evidence="2">histidine kinase</fullName>
        <ecNumber evidence="2">2.7.13.3</ecNumber>
    </recommendedName>
</protein>
<dbReference type="InterPro" id="IPR003594">
    <property type="entry name" value="HATPase_dom"/>
</dbReference>
<dbReference type="Proteomes" id="UP000478837">
    <property type="component" value="Unassembled WGS sequence"/>
</dbReference>
<evidence type="ECO:0000256" key="3">
    <source>
        <dbReference type="ARBA" id="ARBA00022553"/>
    </source>
</evidence>
<proteinExistence type="predicted"/>
<dbReference type="SMART" id="SM00387">
    <property type="entry name" value="HATPase_c"/>
    <property type="match status" value="1"/>
</dbReference>
<keyword evidence="7" id="KW-1185">Reference proteome</keyword>
<comment type="caution">
    <text evidence="6">The sequence shown here is derived from an EMBL/GenBank/DDBJ whole genome shotgun (WGS) entry which is preliminary data.</text>
</comment>
<dbReference type="PRINTS" id="PR00344">
    <property type="entry name" value="BCTRLSENSOR"/>
</dbReference>
<dbReference type="PROSITE" id="PS50109">
    <property type="entry name" value="HIS_KIN"/>
    <property type="match status" value="1"/>
</dbReference>
<dbReference type="Gene3D" id="1.10.287.130">
    <property type="match status" value="1"/>
</dbReference>
<dbReference type="InterPro" id="IPR005467">
    <property type="entry name" value="His_kinase_dom"/>
</dbReference>
<dbReference type="EMBL" id="JAAAWP010000003">
    <property type="protein sequence ID" value="NDW21144.1"/>
    <property type="molecule type" value="Genomic_DNA"/>
</dbReference>
<dbReference type="InterPro" id="IPR036097">
    <property type="entry name" value="HisK_dim/P_sf"/>
</dbReference>
<dbReference type="RefSeq" id="WP_163110961.1">
    <property type="nucleotide sequence ID" value="NZ_JAAAWP010000003.1"/>
</dbReference>
<dbReference type="Pfam" id="PF02518">
    <property type="entry name" value="HATPase_c"/>
    <property type="match status" value="1"/>
</dbReference>
<dbReference type="Gene3D" id="3.30.565.10">
    <property type="entry name" value="Histidine kinase-like ATPase, C-terminal domain"/>
    <property type="match status" value="1"/>
</dbReference>
<dbReference type="GO" id="GO:0000155">
    <property type="term" value="F:phosphorelay sensor kinase activity"/>
    <property type="evidence" value="ECO:0007669"/>
    <property type="project" value="InterPro"/>
</dbReference>
<feature type="coiled-coil region" evidence="4">
    <location>
        <begin position="6"/>
        <end position="40"/>
    </location>
</feature>
<gene>
    <name evidence="6" type="ORF">GTW09_06400</name>
</gene>
<evidence type="ECO:0000259" key="5">
    <source>
        <dbReference type="PROSITE" id="PS50109"/>
    </source>
</evidence>
<sequence>MSNEKNHIANERINELEARVNSLERQLKRQKIARKNAESFLETYSQDAYLANQALRKSLQASKQRERELLYLSRSASQLGANNTVASFIFSALESAVEFCQASCGKAVIVKNGDMVVGDDNKVLTPNDGWIEANDLSTLIVNELPLTFTEGYAHWCVNAVERDDTKKEARVIHFMHELADNEFAWLALLTEDDNLDEETLYILDTTKHYLNFGLRYQLKSHKLSHQEAAISTMQEDRKQLEERLVSADKMAMLGQLAAGIAHEINNPIGYVRSNTTVAKEIFNDYQSALEQIGDLCREAGGHIASTFERLEKDYALKDSANDIAEMFEESSEGIERIIDIVKALRSFSYPNSDKRTEISATEAFQTAIKLTNNLHRYKNNVIFCEPEHDVTFKGNSGQIQQVLVNFLTNAIYATAEGKNITLKVERDNDNVLLIVEDEGAGMSAEVLNKVFTPFYTTKPPGEGTGLGMSISLTIVEEHGGKVDIYSTEGVGTRVVVSIPCSSPED</sequence>
<feature type="domain" description="Histidine kinase" evidence="5">
    <location>
        <begin position="259"/>
        <end position="502"/>
    </location>
</feature>
<dbReference type="InterPro" id="IPR003661">
    <property type="entry name" value="HisK_dim/P_dom"/>
</dbReference>
<organism evidence="6 7">
    <name type="scientific">Alteromonas hispanica</name>
    <dbReference type="NCBI Taxonomy" id="315421"/>
    <lineage>
        <taxon>Bacteria</taxon>
        <taxon>Pseudomonadati</taxon>
        <taxon>Pseudomonadota</taxon>
        <taxon>Gammaproteobacteria</taxon>
        <taxon>Alteromonadales</taxon>
        <taxon>Alteromonadaceae</taxon>
        <taxon>Alteromonas/Salinimonas group</taxon>
        <taxon>Alteromonas</taxon>
    </lineage>
</organism>
<dbReference type="PANTHER" id="PTHR43065:SF50">
    <property type="entry name" value="HISTIDINE KINASE"/>
    <property type="match status" value="1"/>
</dbReference>
<evidence type="ECO:0000313" key="7">
    <source>
        <dbReference type="Proteomes" id="UP000478837"/>
    </source>
</evidence>
<reference evidence="6 7" key="1">
    <citation type="submission" date="2020-01" db="EMBL/GenBank/DDBJ databases">
        <title>Genomes of bacteria type strains.</title>
        <authorList>
            <person name="Chen J."/>
            <person name="Zhu S."/>
            <person name="Yang J."/>
        </authorList>
    </citation>
    <scope>NUCLEOTIDE SEQUENCE [LARGE SCALE GENOMIC DNA]</scope>
    <source>
        <strain evidence="6 7">LMG 22958</strain>
    </source>
</reference>
<evidence type="ECO:0000256" key="4">
    <source>
        <dbReference type="SAM" id="Coils"/>
    </source>
</evidence>
<evidence type="ECO:0000256" key="2">
    <source>
        <dbReference type="ARBA" id="ARBA00012438"/>
    </source>
</evidence>
<dbReference type="InterPro" id="IPR036890">
    <property type="entry name" value="HATPase_C_sf"/>
</dbReference>
<keyword evidence="3" id="KW-0597">Phosphoprotein</keyword>
<dbReference type="CDD" id="cd00082">
    <property type="entry name" value="HisKA"/>
    <property type="match status" value="1"/>
</dbReference>
<accession>A0A6L9MSH5</accession>
<feature type="coiled-coil region" evidence="4">
    <location>
        <begin position="223"/>
        <end position="250"/>
    </location>
</feature>
<name>A0A6L9MSH5_9ALTE</name>
<keyword evidence="4" id="KW-0175">Coiled coil</keyword>